<evidence type="ECO:0000313" key="3">
    <source>
        <dbReference type="Proteomes" id="UP001155057"/>
    </source>
</evidence>
<proteinExistence type="predicted"/>
<dbReference type="GeneID" id="83730015"/>
<evidence type="ECO:0000256" key="1">
    <source>
        <dbReference type="SAM" id="MobiDB-lite"/>
    </source>
</evidence>
<protein>
    <submittedName>
        <fullName evidence="2">Uncharacterized protein</fullName>
    </submittedName>
</protein>
<evidence type="ECO:0000313" key="2">
    <source>
        <dbReference type="EMBL" id="MCS3711290.1"/>
    </source>
</evidence>
<dbReference type="RefSeq" id="WP_162892362.1">
    <property type="nucleotide sequence ID" value="NZ_CP030363.1"/>
</dbReference>
<dbReference type="AlphaFoldDB" id="A0A9X2Q9Z5"/>
<organism evidence="2 3">
    <name type="scientific">Salinibacter ruber</name>
    <dbReference type="NCBI Taxonomy" id="146919"/>
    <lineage>
        <taxon>Bacteria</taxon>
        <taxon>Pseudomonadati</taxon>
        <taxon>Rhodothermota</taxon>
        <taxon>Rhodothermia</taxon>
        <taxon>Rhodothermales</taxon>
        <taxon>Salinibacteraceae</taxon>
        <taxon>Salinibacter</taxon>
    </lineage>
</organism>
<dbReference type="EMBL" id="JANUAE010000012">
    <property type="protein sequence ID" value="MCS3711290.1"/>
    <property type="molecule type" value="Genomic_DNA"/>
</dbReference>
<sequence>MTDFTPMPKKSDRPEHESAMSSLLPDVSLDEDPGEEGPRQNDRNKELKDSSSREEKNYSSTEQGQELKKNAGEKSTGGEDPSTDGQNSSRQGKEMPVVPEHRPELAQKLGPYVSDEVDEALEEVYLTLRRRFGSQASKSLIVEAALRYLLSDCLNRGEESEAADWMRRVLGSD</sequence>
<accession>A0A9X2Q9Z5</accession>
<feature type="compositionally biased region" description="Basic and acidic residues" evidence="1">
    <location>
        <begin position="9"/>
        <end position="18"/>
    </location>
</feature>
<dbReference type="Proteomes" id="UP001155057">
    <property type="component" value="Unassembled WGS sequence"/>
</dbReference>
<gene>
    <name evidence="2" type="ORF">GGP61_002923</name>
</gene>
<feature type="compositionally biased region" description="Basic and acidic residues" evidence="1">
    <location>
        <begin position="36"/>
        <end position="57"/>
    </location>
</feature>
<name>A0A9X2Q9Z5_9BACT</name>
<feature type="region of interest" description="Disordered" evidence="1">
    <location>
        <begin position="1"/>
        <end position="111"/>
    </location>
</feature>
<comment type="caution">
    <text evidence="2">The sequence shown here is derived from an EMBL/GenBank/DDBJ whole genome shotgun (WGS) entry which is preliminary data.</text>
</comment>
<reference evidence="2" key="1">
    <citation type="submission" date="2022-08" db="EMBL/GenBank/DDBJ databases">
        <title>Genomic Encyclopedia of Type Strains, Phase V (KMG-V): Genome sequencing to study the core and pangenomes of soil and plant-associated prokaryotes.</title>
        <authorList>
            <person name="Whitman W."/>
        </authorList>
    </citation>
    <scope>NUCLEOTIDE SEQUENCE</scope>
    <source>
        <strain evidence="2">SP3049</strain>
    </source>
</reference>